<protein>
    <recommendedName>
        <fullName evidence="3">Lysine N-acyltransferase MbtK</fullName>
    </recommendedName>
    <alternativeName>
        <fullName evidence="5">Mycobactin synthase protein K</fullName>
    </alternativeName>
</protein>
<dbReference type="Gene3D" id="3.40.630.30">
    <property type="match status" value="1"/>
</dbReference>
<name>A0A1G8S7Q7_ANEMI</name>
<comment type="pathway">
    <text evidence="2">Siderophore biosynthesis.</text>
</comment>
<evidence type="ECO:0000256" key="4">
    <source>
        <dbReference type="ARBA" id="ARBA00023251"/>
    </source>
</evidence>
<dbReference type="InterPro" id="IPR016181">
    <property type="entry name" value="Acyl_CoA_acyltransferase"/>
</dbReference>
<dbReference type="GO" id="GO:0019290">
    <property type="term" value="P:siderophore biosynthetic process"/>
    <property type="evidence" value="ECO:0007669"/>
    <property type="project" value="InterPro"/>
</dbReference>
<dbReference type="Pfam" id="PF13523">
    <property type="entry name" value="Acetyltransf_8"/>
    <property type="match status" value="1"/>
</dbReference>
<reference evidence="7 8" key="1">
    <citation type="submission" date="2016-10" db="EMBL/GenBank/DDBJ databases">
        <authorList>
            <person name="de Groot N.N."/>
        </authorList>
    </citation>
    <scope>NUCLEOTIDE SEQUENCE [LARGE SCALE GENOMIC DNA]</scope>
    <source>
        <strain evidence="7 8">DSM 2895</strain>
    </source>
</reference>
<proteinExistence type="predicted"/>
<evidence type="ECO:0000256" key="1">
    <source>
        <dbReference type="ARBA" id="ARBA00003818"/>
    </source>
</evidence>
<keyword evidence="7" id="KW-0808">Transferase</keyword>
<dbReference type="Proteomes" id="UP000182836">
    <property type="component" value="Unassembled WGS sequence"/>
</dbReference>
<feature type="domain" description="N-acetyltransferase" evidence="6">
    <location>
        <begin position="16"/>
        <end position="179"/>
    </location>
</feature>
<dbReference type="PANTHER" id="PTHR31438:SF1">
    <property type="entry name" value="LYSINE N-ACYLTRANSFERASE C17G9.06C-RELATED"/>
    <property type="match status" value="1"/>
</dbReference>
<sequence length="194" mass="23237">MNSSYTQFDQDINKAISFAKVEYERDVHRLHRWMQEEHVIPFWNLNIPLDEYKEHLQKFLGDRHQTLYLGCIEGVPMSYWEAYWVKGDVIEYYYSYDPFDQGIHLLIGEKAFLGKGYALPLLRAMVRFQFLTLQTEKVIAEPDIRNEKMIHVFKKCGFEPVKPIELPDKTGLLMFCHRETFERKWQHVIDTQKA</sequence>
<evidence type="ECO:0000256" key="3">
    <source>
        <dbReference type="ARBA" id="ARBA00020586"/>
    </source>
</evidence>
<dbReference type="PROSITE" id="PS51186">
    <property type="entry name" value="GNAT"/>
    <property type="match status" value="1"/>
</dbReference>
<evidence type="ECO:0000259" key="6">
    <source>
        <dbReference type="PROSITE" id="PS51186"/>
    </source>
</evidence>
<gene>
    <name evidence="7" type="ORF">SAMN04487909_11472</name>
</gene>
<organism evidence="7 8">
    <name type="scientific">Aneurinibacillus migulanus</name>
    <name type="common">Bacillus migulanus</name>
    <dbReference type="NCBI Taxonomy" id="47500"/>
    <lineage>
        <taxon>Bacteria</taxon>
        <taxon>Bacillati</taxon>
        <taxon>Bacillota</taxon>
        <taxon>Bacilli</taxon>
        <taxon>Bacillales</taxon>
        <taxon>Paenibacillaceae</taxon>
        <taxon>Aneurinibacillus group</taxon>
        <taxon>Aneurinibacillus</taxon>
    </lineage>
</organism>
<dbReference type="AlphaFoldDB" id="A0A1G8S7Q7"/>
<accession>A0A1G8S7Q7</accession>
<comment type="function">
    <text evidence="1">Acyltransferase required for the direct transfer of medium- to long-chain fatty acyl moieties from a carrier protein (MbtL) on to the epsilon-amino group of lysine residue in the mycobactin core.</text>
</comment>
<dbReference type="GeneID" id="42308928"/>
<dbReference type="EMBL" id="FNED01000014">
    <property type="protein sequence ID" value="SDJ24795.1"/>
    <property type="molecule type" value="Genomic_DNA"/>
</dbReference>
<evidence type="ECO:0000313" key="7">
    <source>
        <dbReference type="EMBL" id="SDJ24795.1"/>
    </source>
</evidence>
<dbReference type="GO" id="GO:0016410">
    <property type="term" value="F:N-acyltransferase activity"/>
    <property type="evidence" value="ECO:0007669"/>
    <property type="project" value="TreeGrafter"/>
</dbReference>
<evidence type="ECO:0000313" key="8">
    <source>
        <dbReference type="Proteomes" id="UP000182836"/>
    </source>
</evidence>
<keyword evidence="4" id="KW-0046">Antibiotic resistance</keyword>
<dbReference type="GO" id="GO:0046677">
    <property type="term" value="P:response to antibiotic"/>
    <property type="evidence" value="ECO:0007669"/>
    <property type="project" value="UniProtKB-KW"/>
</dbReference>
<dbReference type="InterPro" id="IPR000182">
    <property type="entry name" value="GNAT_dom"/>
</dbReference>
<dbReference type="SMART" id="SM01006">
    <property type="entry name" value="AlcB"/>
    <property type="match status" value="1"/>
</dbReference>
<dbReference type="SUPFAM" id="SSF55729">
    <property type="entry name" value="Acyl-CoA N-acyltransferases (Nat)"/>
    <property type="match status" value="1"/>
</dbReference>
<dbReference type="RefSeq" id="WP_407638703.1">
    <property type="nucleotide sequence ID" value="NZ_BJOA01000064.1"/>
</dbReference>
<evidence type="ECO:0000256" key="2">
    <source>
        <dbReference type="ARBA" id="ARBA00004924"/>
    </source>
</evidence>
<evidence type="ECO:0000256" key="5">
    <source>
        <dbReference type="ARBA" id="ARBA00031122"/>
    </source>
</evidence>
<dbReference type="InterPro" id="IPR019432">
    <property type="entry name" value="Acyltransferase_MbtK/IucB-like"/>
</dbReference>
<dbReference type="PANTHER" id="PTHR31438">
    <property type="entry name" value="LYSINE N-ACYLTRANSFERASE C17G9.06C-RELATED"/>
    <property type="match status" value="1"/>
</dbReference>